<protein>
    <submittedName>
        <fullName evidence="3">2-keto-4-pentenoate hydratase</fullName>
    </submittedName>
</protein>
<sequence length="281" mass="29665">MDDRDVRDAAAALLGVYRTGSPIAPLSERYPDATLVDAYRIQQEQVRAWTTSGDLIRGHKIGLVSAALQEQMGVHEPDYGHLTASMFHPADQPVPAHSFIQPRIEPELAFVLESSLQGPGVTVAEAAQAVEYAVPALEIVDSRIADWRISIVDTIADNASSGGVVLGDTPISPEELAGMSSTCSLSRNGEVLETGTAQTLLGSPLDSLTWLANTLGLLGVGLEPGHVVLSGSLTRTVPVDSGDTFTADIAGIGRVTAFMSSPLRLAAPATRDEDDVDEDLR</sequence>
<dbReference type="Pfam" id="PF01557">
    <property type="entry name" value="FAA_hydrolase"/>
    <property type="match status" value="1"/>
</dbReference>
<reference evidence="4" key="1">
    <citation type="submission" date="2016-10" db="EMBL/GenBank/DDBJ databases">
        <authorList>
            <person name="Varghese N."/>
            <person name="Submissions S."/>
        </authorList>
    </citation>
    <scope>NUCLEOTIDE SEQUENCE [LARGE SCALE GENOMIC DNA]</scope>
    <source>
        <strain evidence="4">DSM 45079</strain>
    </source>
</reference>
<dbReference type="AlphaFoldDB" id="A0A1H2GWL8"/>
<dbReference type="Proteomes" id="UP000182977">
    <property type="component" value="Chromosome I"/>
</dbReference>
<proteinExistence type="predicted"/>
<dbReference type="InterPro" id="IPR036663">
    <property type="entry name" value="Fumarylacetoacetase_C_sf"/>
</dbReference>
<dbReference type="PANTHER" id="PTHR30143:SF0">
    <property type="entry name" value="2-KETO-4-PENTENOATE HYDRATASE"/>
    <property type="match status" value="1"/>
</dbReference>
<dbReference type="PANTHER" id="PTHR30143">
    <property type="entry name" value="ACID HYDRATASE"/>
    <property type="match status" value="1"/>
</dbReference>
<evidence type="ECO:0000256" key="1">
    <source>
        <dbReference type="ARBA" id="ARBA00023239"/>
    </source>
</evidence>
<dbReference type="GO" id="GO:0005737">
    <property type="term" value="C:cytoplasm"/>
    <property type="evidence" value="ECO:0007669"/>
    <property type="project" value="TreeGrafter"/>
</dbReference>
<evidence type="ECO:0000313" key="3">
    <source>
        <dbReference type="EMBL" id="SDU23688.1"/>
    </source>
</evidence>
<evidence type="ECO:0000259" key="2">
    <source>
        <dbReference type="Pfam" id="PF01557"/>
    </source>
</evidence>
<organism evidence="3 4">
    <name type="scientific">Jiangella alkaliphila</name>
    <dbReference type="NCBI Taxonomy" id="419479"/>
    <lineage>
        <taxon>Bacteria</taxon>
        <taxon>Bacillati</taxon>
        <taxon>Actinomycetota</taxon>
        <taxon>Actinomycetes</taxon>
        <taxon>Jiangellales</taxon>
        <taxon>Jiangellaceae</taxon>
        <taxon>Jiangella</taxon>
    </lineage>
</organism>
<dbReference type="STRING" id="419479.SAMN04488563_0703"/>
<dbReference type="GO" id="GO:0008684">
    <property type="term" value="F:2-oxopent-4-enoate hydratase activity"/>
    <property type="evidence" value="ECO:0007669"/>
    <property type="project" value="TreeGrafter"/>
</dbReference>
<dbReference type="RefSeq" id="WP_046766451.1">
    <property type="nucleotide sequence ID" value="NZ_KQ061219.1"/>
</dbReference>
<keyword evidence="1" id="KW-0456">Lyase</keyword>
<name>A0A1H2GWL8_9ACTN</name>
<dbReference type="InterPro" id="IPR011234">
    <property type="entry name" value="Fumarylacetoacetase-like_C"/>
</dbReference>
<dbReference type="InterPro" id="IPR050772">
    <property type="entry name" value="Hydratase-Decarb/MhpD_sf"/>
</dbReference>
<dbReference type="OrthoDB" id="9792137at2"/>
<dbReference type="Gene3D" id="3.90.850.10">
    <property type="entry name" value="Fumarylacetoacetase-like, C-terminal domain"/>
    <property type="match status" value="1"/>
</dbReference>
<keyword evidence="4" id="KW-1185">Reference proteome</keyword>
<evidence type="ECO:0000313" key="4">
    <source>
        <dbReference type="Proteomes" id="UP000182977"/>
    </source>
</evidence>
<dbReference type="SUPFAM" id="SSF56529">
    <property type="entry name" value="FAH"/>
    <property type="match status" value="1"/>
</dbReference>
<accession>A0A1H2GWL8</accession>
<feature type="domain" description="Fumarylacetoacetase-like C-terminal" evidence="2">
    <location>
        <begin position="79"/>
        <end position="256"/>
    </location>
</feature>
<gene>
    <name evidence="3" type="ORF">SAMN04488563_0703</name>
</gene>
<dbReference type="EMBL" id="LT629791">
    <property type="protein sequence ID" value="SDU23688.1"/>
    <property type="molecule type" value="Genomic_DNA"/>
</dbReference>